<keyword evidence="2" id="KW-1185">Reference proteome</keyword>
<evidence type="ECO:0000313" key="2">
    <source>
        <dbReference type="Proteomes" id="UP000479190"/>
    </source>
</evidence>
<evidence type="ECO:0000313" key="1">
    <source>
        <dbReference type="EMBL" id="CAB0043162.1"/>
    </source>
</evidence>
<accession>A0A6H5J1F7</accession>
<dbReference type="EMBL" id="CADCXV010001273">
    <property type="protein sequence ID" value="CAB0043162.1"/>
    <property type="molecule type" value="Genomic_DNA"/>
</dbReference>
<proteinExistence type="predicted"/>
<dbReference type="AlphaFoldDB" id="A0A6H5J1F7"/>
<gene>
    <name evidence="1" type="ORF">TBRA_LOCUS14750</name>
</gene>
<sequence>MDVAVRERSLLVDKPEIADLRRALSCERERIAQRGRTVGPNEEACRASYASARRLLRAAIKTSKRLCWNKLCDEVNEDVVGQNRTRRSCPLRGPRVNSPSSPSMVRRIVMPSSPHVPDEPAPPPPLQAGAVVPAVTLEELRGACRRIKNHTAPGPDGVPNSAIKFCHRRAS</sequence>
<dbReference type="Proteomes" id="UP000479190">
    <property type="component" value="Unassembled WGS sequence"/>
</dbReference>
<evidence type="ECO:0008006" key="3">
    <source>
        <dbReference type="Google" id="ProtNLM"/>
    </source>
</evidence>
<name>A0A6H5J1F7_9HYME</name>
<reference evidence="1 2" key="1">
    <citation type="submission" date="2020-02" db="EMBL/GenBank/DDBJ databases">
        <authorList>
            <person name="Ferguson B K."/>
        </authorList>
    </citation>
    <scope>NUCLEOTIDE SEQUENCE [LARGE SCALE GENOMIC DNA]</scope>
</reference>
<protein>
    <recommendedName>
        <fullName evidence="3">Reverse transcriptase domain-containing protein</fullName>
    </recommendedName>
</protein>
<organism evidence="1 2">
    <name type="scientific">Trichogramma brassicae</name>
    <dbReference type="NCBI Taxonomy" id="86971"/>
    <lineage>
        <taxon>Eukaryota</taxon>
        <taxon>Metazoa</taxon>
        <taxon>Ecdysozoa</taxon>
        <taxon>Arthropoda</taxon>
        <taxon>Hexapoda</taxon>
        <taxon>Insecta</taxon>
        <taxon>Pterygota</taxon>
        <taxon>Neoptera</taxon>
        <taxon>Endopterygota</taxon>
        <taxon>Hymenoptera</taxon>
        <taxon>Apocrita</taxon>
        <taxon>Proctotrupomorpha</taxon>
        <taxon>Chalcidoidea</taxon>
        <taxon>Trichogrammatidae</taxon>
        <taxon>Trichogramma</taxon>
    </lineage>
</organism>